<gene>
    <name evidence="2" type="ORF">FZC79_05090</name>
</gene>
<keyword evidence="2" id="KW-0808">Transferase</keyword>
<dbReference type="SUPFAM" id="SSF55729">
    <property type="entry name" value="Acyl-CoA N-acyltransferases (Nat)"/>
    <property type="match status" value="1"/>
</dbReference>
<protein>
    <submittedName>
        <fullName evidence="2">GNAT family N-acetyltransferase</fullName>
    </submittedName>
</protein>
<dbReference type="AlphaFoldDB" id="A0A5D4KIL5"/>
<dbReference type="InterPro" id="IPR016181">
    <property type="entry name" value="Acyl_CoA_acyltransferase"/>
</dbReference>
<proteinExistence type="predicted"/>
<dbReference type="Proteomes" id="UP000323317">
    <property type="component" value="Unassembled WGS sequence"/>
</dbReference>
<evidence type="ECO:0000259" key="1">
    <source>
        <dbReference type="PROSITE" id="PS51186"/>
    </source>
</evidence>
<dbReference type="RefSeq" id="WP_148945762.1">
    <property type="nucleotide sequence ID" value="NZ_JBNIKK010000036.1"/>
</dbReference>
<dbReference type="PROSITE" id="PS51186">
    <property type="entry name" value="GNAT"/>
    <property type="match status" value="1"/>
</dbReference>
<evidence type="ECO:0000313" key="2">
    <source>
        <dbReference type="EMBL" id="TYR77072.1"/>
    </source>
</evidence>
<dbReference type="GO" id="GO:0016747">
    <property type="term" value="F:acyltransferase activity, transferring groups other than amino-acyl groups"/>
    <property type="evidence" value="ECO:0007669"/>
    <property type="project" value="InterPro"/>
</dbReference>
<organism evidence="2 3">
    <name type="scientific">Rossellomorea vietnamensis</name>
    <dbReference type="NCBI Taxonomy" id="218284"/>
    <lineage>
        <taxon>Bacteria</taxon>
        <taxon>Bacillati</taxon>
        <taxon>Bacillota</taxon>
        <taxon>Bacilli</taxon>
        <taxon>Bacillales</taxon>
        <taxon>Bacillaceae</taxon>
        <taxon>Rossellomorea</taxon>
    </lineage>
</organism>
<feature type="domain" description="N-acetyltransferase" evidence="1">
    <location>
        <begin position="26"/>
        <end position="178"/>
    </location>
</feature>
<dbReference type="Pfam" id="PF00583">
    <property type="entry name" value="Acetyltransf_1"/>
    <property type="match status" value="1"/>
</dbReference>
<comment type="caution">
    <text evidence="2">The sequence shown here is derived from an EMBL/GenBank/DDBJ whole genome shotgun (WGS) entry which is preliminary data.</text>
</comment>
<dbReference type="EMBL" id="VTEH01000002">
    <property type="protein sequence ID" value="TYR77072.1"/>
    <property type="molecule type" value="Genomic_DNA"/>
</dbReference>
<dbReference type="CDD" id="cd04301">
    <property type="entry name" value="NAT_SF"/>
    <property type="match status" value="1"/>
</dbReference>
<dbReference type="InterPro" id="IPR000182">
    <property type="entry name" value="GNAT_dom"/>
</dbReference>
<reference evidence="2 3" key="1">
    <citation type="submission" date="2019-08" db="EMBL/GenBank/DDBJ databases">
        <title>Bacillus genomes from the desert of Cuatro Cienegas, Coahuila.</title>
        <authorList>
            <person name="Olmedo-Alvarez G."/>
        </authorList>
    </citation>
    <scope>NUCLEOTIDE SEQUENCE [LARGE SCALE GENOMIC DNA]</scope>
    <source>
        <strain evidence="2 3">CH40_1T</strain>
    </source>
</reference>
<name>A0A5D4KIL5_9BACI</name>
<dbReference type="Gene3D" id="3.40.630.30">
    <property type="match status" value="1"/>
</dbReference>
<accession>A0A5D4KIL5</accession>
<evidence type="ECO:0000313" key="3">
    <source>
        <dbReference type="Proteomes" id="UP000323317"/>
    </source>
</evidence>
<sequence length="187" mass="21682">MKNALILLCPSELLQSPPQPVLPKGYYARNYREDDKLNYKRILEDEGWKLSNEELDEFFTRVLPDGLYFLVNEESEEIVASAVALHNPKSSYYTFPFGGDIGFVFTNPVHRNKGLGLYVTSLATKRLISSGYKSIRIVTNDHRLPALKTYLKLGFKPFLYSSDMEERWENVYKKLEIKFNLEVCIKI</sequence>